<evidence type="ECO:0000313" key="1">
    <source>
        <dbReference type="EMBL" id="KAI3832695.1"/>
    </source>
</evidence>
<dbReference type="PANTHER" id="PTHR31240">
    <property type="entry name" value="MATERNAL EFFECT EMBRYO ARREST 18"/>
    <property type="match status" value="1"/>
</dbReference>
<dbReference type="AlphaFoldDB" id="A0AAD4X2U0"/>
<protein>
    <submittedName>
        <fullName evidence="1">Uncharacterized protein</fullName>
    </submittedName>
</protein>
<evidence type="ECO:0000313" key="2">
    <source>
        <dbReference type="Proteomes" id="UP001202328"/>
    </source>
</evidence>
<sequence length="159" mass="18053">MFWFPNLRLEVHAKLKPASAKQHPSFTGIPARGGTTFNGVIHVSDDGGSTYCTNCFVYLAVQLLETLIRSRCLRLLDESASEALAVTKLLGHRSYLLMEHTLNQNGRMVEIFCQAWINRRMEFVFVSLSTVKPPRYDIVKGVHSLWNGVSKPYREIIRA</sequence>
<gene>
    <name evidence="1" type="ORF">MKW98_002241</name>
</gene>
<keyword evidence="2" id="KW-1185">Reference proteome</keyword>
<organism evidence="1 2">
    <name type="scientific">Papaver atlanticum</name>
    <dbReference type="NCBI Taxonomy" id="357466"/>
    <lineage>
        <taxon>Eukaryota</taxon>
        <taxon>Viridiplantae</taxon>
        <taxon>Streptophyta</taxon>
        <taxon>Embryophyta</taxon>
        <taxon>Tracheophyta</taxon>
        <taxon>Spermatophyta</taxon>
        <taxon>Magnoliopsida</taxon>
        <taxon>Ranunculales</taxon>
        <taxon>Papaveraceae</taxon>
        <taxon>Papaveroideae</taxon>
        <taxon>Papaver</taxon>
    </lineage>
</organism>
<dbReference type="Proteomes" id="UP001202328">
    <property type="component" value="Unassembled WGS sequence"/>
</dbReference>
<accession>A0AAD4X2U0</accession>
<name>A0AAD4X2U0_9MAGN</name>
<comment type="caution">
    <text evidence="1">The sequence shown here is derived from an EMBL/GenBank/DDBJ whole genome shotgun (WGS) entry which is preliminary data.</text>
</comment>
<reference evidence="1" key="1">
    <citation type="submission" date="2022-04" db="EMBL/GenBank/DDBJ databases">
        <title>A functionally conserved STORR gene fusion in Papaver species that diverged 16.8 million years ago.</title>
        <authorList>
            <person name="Catania T."/>
        </authorList>
    </citation>
    <scope>NUCLEOTIDE SEQUENCE</scope>
    <source>
        <strain evidence="1">S-188037</strain>
    </source>
</reference>
<dbReference type="EMBL" id="JAJJMB010017986">
    <property type="protein sequence ID" value="KAI3832695.1"/>
    <property type="molecule type" value="Genomic_DNA"/>
</dbReference>
<dbReference type="PANTHER" id="PTHR31240:SF0">
    <property type="entry name" value="MATERNAL EFFECT EMBRYO ARREST 18"/>
    <property type="match status" value="1"/>
</dbReference>
<proteinExistence type="predicted"/>